<keyword evidence="4 7" id="KW-0479">Metal-binding</keyword>
<feature type="binding site" evidence="8">
    <location>
        <position position="232"/>
    </location>
    <ligand>
        <name>allantoate</name>
        <dbReference type="ChEBI" id="CHEBI:17536"/>
    </ligand>
</feature>
<dbReference type="InterPro" id="IPR036264">
    <property type="entry name" value="Bact_exopeptidase_dim_dom"/>
</dbReference>
<proteinExistence type="inferred from homology"/>
<dbReference type="NCBIfam" id="NF006775">
    <property type="entry name" value="PRK09290.2-5"/>
    <property type="match status" value="1"/>
</dbReference>
<evidence type="ECO:0000256" key="5">
    <source>
        <dbReference type="ARBA" id="ARBA00022801"/>
    </source>
</evidence>
<comment type="cofactor">
    <cofactor evidence="1">
        <name>Mn(2+)</name>
        <dbReference type="ChEBI" id="CHEBI:29035"/>
    </cofactor>
</comment>
<dbReference type="OrthoDB" id="9808195at2"/>
<organism evidence="11 13">
    <name type="scientific">Frigoribacterium faeni</name>
    <dbReference type="NCBI Taxonomy" id="145483"/>
    <lineage>
        <taxon>Bacteria</taxon>
        <taxon>Bacillati</taxon>
        <taxon>Actinomycetota</taxon>
        <taxon>Actinomycetes</taxon>
        <taxon>Micrococcales</taxon>
        <taxon>Microbacteriaceae</taxon>
        <taxon>Frigoribacterium</taxon>
    </lineage>
</organism>
<dbReference type="SUPFAM" id="SSF53187">
    <property type="entry name" value="Zn-dependent exopeptidases"/>
    <property type="match status" value="1"/>
</dbReference>
<dbReference type="EC" id="3.5.3.9" evidence="11"/>
<evidence type="ECO:0000256" key="7">
    <source>
        <dbReference type="PIRSR" id="PIRSR001235-1"/>
    </source>
</evidence>
<evidence type="ECO:0000256" key="2">
    <source>
        <dbReference type="ARBA" id="ARBA00006153"/>
    </source>
</evidence>
<feature type="binding site" evidence="7">
    <location>
        <position position="143"/>
    </location>
    <ligand>
        <name>Zn(2+)</name>
        <dbReference type="ChEBI" id="CHEBI:29105"/>
        <label>2</label>
    </ligand>
</feature>
<dbReference type="InterPro" id="IPR010158">
    <property type="entry name" value="Amidase_Cbmase"/>
</dbReference>
<evidence type="ECO:0000313" key="10">
    <source>
        <dbReference type="EMBL" id="GEK83362.1"/>
    </source>
</evidence>
<protein>
    <submittedName>
        <fullName evidence="11">Allantoate deiminase</fullName>
        <ecNumber evidence="11">3.5.3.9</ecNumber>
    </submittedName>
    <submittedName>
        <fullName evidence="10">Zn-dependent hydrolase</fullName>
    </submittedName>
</protein>
<evidence type="ECO:0000256" key="4">
    <source>
        <dbReference type="ARBA" id="ARBA00022723"/>
    </source>
</evidence>
<feature type="binding site" evidence="7">
    <location>
        <position position="399"/>
    </location>
    <ligand>
        <name>Zn(2+)</name>
        <dbReference type="ChEBI" id="CHEBI:29105"/>
        <label>2</label>
    </ligand>
</feature>
<dbReference type="Gene3D" id="3.30.70.360">
    <property type="match status" value="1"/>
</dbReference>
<comment type="caution">
    <text evidence="11">The sequence shown here is derived from an EMBL/GenBank/DDBJ whole genome shotgun (WGS) entry which is preliminary data.</text>
</comment>
<evidence type="ECO:0000256" key="8">
    <source>
        <dbReference type="PIRSR" id="PIRSR001235-2"/>
    </source>
</evidence>
<feature type="binding site" evidence="8">
    <location>
        <position position="303"/>
    </location>
    <ligand>
        <name>allantoate</name>
        <dbReference type="ChEBI" id="CHEBI:17536"/>
    </ligand>
</feature>
<feature type="binding site" evidence="8">
    <location>
        <position position="290"/>
    </location>
    <ligand>
        <name>allantoate</name>
        <dbReference type="ChEBI" id="CHEBI:17536"/>
    </ligand>
</feature>
<dbReference type="PIRSF" id="PIRSF001235">
    <property type="entry name" value="Amidase_carbamoylase"/>
    <property type="match status" value="1"/>
</dbReference>
<dbReference type="NCBIfam" id="TIGR01879">
    <property type="entry name" value="hydantase"/>
    <property type="match status" value="1"/>
</dbReference>
<dbReference type="Pfam" id="PF01546">
    <property type="entry name" value="Peptidase_M20"/>
    <property type="match status" value="1"/>
</dbReference>
<comment type="subunit">
    <text evidence="3">Homodimer.</text>
</comment>
<reference evidence="11 13" key="2">
    <citation type="submission" date="2020-07" db="EMBL/GenBank/DDBJ databases">
        <title>Sequencing the genomes of 1000 actinobacteria strains.</title>
        <authorList>
            <person name="Klenk H.-P."/>
        </authorList>
    </citation>
    <scope>NUCLEOTIDE SEQUENCE [LARGE SCALE GENOMIC DNA]</scope>
    <source>
        <strain evidence="11 13">DSM 10309</strain>
    </source>
</reference>
<accession>A0A7W3JJ18</accession>
<keyword evidence="7" id="KW-0862">Zinc</keyword>
<dbReference type="InterPro" id="IPR002933">
    <property type="entry name" value="Peptidase_M20"/>
</dbReference>
<evidence type="ECO:0000256" key="6">
    <source>
        <dbReference type="ARBA" id="ARBA00023211"/>
    </source>
</evidence>
<feature type="binding site" evidence="7">
    <location>
        <position position="108"/>
    </location>
    <ligand>
        <name>Zn(2+)</name>
        <dbReference type="ChEBI" id="CHEBI:29105"/>
        <label>1</label>
    </ligand>
</feature>
<feature type="binding site" evidence="7">
    <location>
        <position position="97"/>
    </location>
    <ligand>
        <name>Zn(2+)</name>
        <dbReference type="ChEBI" id="CHEBI:29105"/>
        <label>1</label>
    </ligand>
</feature>
<dbReference type="CDD" id="cd03884">
    <property type="entry name" value="M20_bAS"/>
    <property type="match status" value="1"/>
</dbReference>
<dbReference type="Proteomes" id="UP000522688">
    <property type="component" value="Unassembled WGS sequence"/>
</dbReference>
<gene>
    <name evidence="11" type="ORF">FB463_001964</name>
    <name evidence="10" type="ORF">FFA01_16710</name>
</gene>
<feature type="domain" description="Peptidase M20 dimerisation" evidence="9">
    <location>
        <begin position="229"/>
        <end position="325"/>
    </location>
</feature>
<dbReference type="PANTHER" id="PTHR32494:SF19">
    <property type="entry name" value="ALLANTOATE DEIMINASE-RELATED"/>
    <property type="match status" value="1"/>
</dbReference>
<keyword evidence="12" id="KW-1185">Reference proteome</keyword>
<evidence type="ECO:0000256" key="1">
    <source>
        <dbReference type="ARBA" id="ARBA00001936"/>
    </source>
</evidence>
<dbReference type="PANTHER" id="PTHR32494">
    <property type="entry name" value="ALLANTOATE DEIMINASE-RELATED"/>
    <property type="match status" value="1"/>
</dbReference>
<dbReference type="SUPFAM" id="SSF55031">
    <property type="entry name" value="Bacterial exopeptidase dimerisation domain"/>
    <property type="match status" value="1"/>
</dbReference>
<dbReference type="GO" id="GO:0046872">
    <property type="term" value="F:metal ion binding"/>
    <property type="evidence" value="ECO:0007669"/>
    <property type="project" value="UniProtKB-KW"/>
</dbReference>
<evidence type="ECO:0000259" key="9">
    <source>
        <dbReference type="Pfam" id="PF07687"/>
    </source>
</evidence>
<dbReference type="AlphaFoldDB" id="A0A7W3JJ18"/>
<dbReference type="RefSeq" id="WP_146854930.1">
    <property type="nucleotide sequence ID" value="NZ_BAAAHR010000008.1"/>
</dbReference>
<name>A0A7W3JJ18_9MICO</name>
<dbReference type="Pfam" id="PF07687">
    <property type="entry name" value="M20_dimer"/>
    <property type="match status" value="1"/>
</dbReference>
<feature type="binding site" evidence="7">
    <location>
        <position position="108"/>
    </location>
    <ligand>
        <name>Zn(2+)</name>
        <dbReference type="ChEBI" id="CHEBI:29105"/>
        <label>2</label>
    </ligand>
</feature>
<dbReference type="PROSITE" id="PS00758">
    <property type="entry name" value="ARGE_DAPE_CPG2_1"/>
    <property type="match status" value="1"/>
</dbReference>
<dbReference type="EMBL" id="JACGWW010000002">
    <property type="protein sequence ID" value="MBA8813715.1"/>
    <property type="molecule type" value="Genomic_DNA"/>
</dbReference>
<evidence type="ECO:0000313" key="11">
    <source>
        <dbReference type="EMBL" id="MBA8813715.1"/>
    </source>
</evidence>
<keyword evidence="6" id="KW-0464">Manganese</keyword>
<dbReference type="InterPro" id="IPR001261">
    <property type="entry name" value="ArgE/DapE_CS"/>
</dbReference>
<dbReference type="Gene3D" id="3.40.630.10">
    <property type="entry name" value="Zn peptidases"/>
    <property type="match status" value="1"/>
</dbReference>
<dbReference type="InterPro" id="IPR011650">
    <property type="entry name" value="Peptidase_M20_dimer"/>
</dbReference>
<feature type="binding site" evidence="7">
    <location>
        <position position="207"/>
    </location>
    <ligand>
        <name>Zn(2+)</name>
        <dbReference type="ChEBI" id="CHEBI:29105"/>
        <label>1</label>
    </ligand>
</feature>
<dbReference type="EMBL" id="BJUV01000014">
    <property type="protein sequence ID" value="GEK83362.1"/>
    <property type="molecule type" value="Genomic_DNA"/>
</dbReference>
<comment type="cofactor">
    <cofactor evidence="7">
        <name>Zn(2+)</name>
        <dbReference type="ChEBI" id="CHEBI:29105"/>
    </cofactor>
    <text evidence="7">Binds 2 Zn(2+) ions per subunit.</text>
</comment>
<dbReference type="Proteomes" id="UP000321154">
    <property type="component" value="Unassembled WGS sequence"/>
</dbReference>
<comment type="similarity">
    <text evidence="2">Belongs to the peptidase M20 family.</text>
</comment>
<reference evidence="10 12" key="1">
    <citation type="submission" date="2019-07" db="EMBL/GenBank/DDBJ databases">
        <title>Whole genome shotgun sequence of Frigoribacterium faeni NBRC 103066.</title>
        <authorList>
            <person name="Hosoyama A."/>
            <person name="Uohara A."/>
            <person name="Ohji S."/>
            <person name="Ichikawa N."/>
        </authorList>
    </citation>
    <scope>NUCLEOTIDE SEQUENCE [LARGE SCALE GENOMIC DNA]</scope>
    <source>
        <strain evidence="10 12">NBRC 103066</strain>
    </source>
</reference>
<evidence type="ECO:0000256" key="3">
    <source>
        <dbReference type="ARBA" id="ARBA00011738"/>
    </source>
</evidence>
<evidence type="ECO:0000313" key="12">
    <source>
        <dbReference type="Proteomes" id="UP000321154"/>
    </source>
</evidence>
<keyword evidence="5 11" id="KW-0378">Hydrolase</keyword>
<evidence type="ECO:0000313" key="13">
    <source>
        <dbReference type="Proteomes" id="UP000522688"/>
    </source>
</evidence>
<sequence length="433" mass="45317">MSPETAPGPQVPPSTGAPALDEARTVLERCDVLAAVSSSDTGITRVYLSPEHARVNEMAGRWMEQAGMTTWRDAAGNQRGRYEGAEPGAPALLLGSHLDTVPDAGRYDGILGVLLAIAVVERLNAEGVRLPFAVEVLAFGDEEGTRFGTALLGSRAVAGTWDDAWWQLADAEGVSLRDAFVAFGLDPEAVGEAAPPRDSVVGYLEAHIEQGPYLEEADRALAVVSSIAGARRFELTMTGVAGHAGGVPFHRRHDALAGASEVVLAVERLARDAGCIATVGRLEAFPGGVNVIPGLVEFSLDLRAEHDDRRDEVWAAIQAAAAETAATRGLIFEAHETHSAPAVVASRHLAEVVRDGIVATGDADPMTLFSKAGHDAMAVAELTDWAMLFVRCGNGGISHHPDEIVTEGDVAVALDAFDAAVRALAARHAGADA</sequence>
<dbReference type="GO" id="GO:0047652">
    <property type="term" value="F:allantoate deiminase activity"/>
    <property type="evidence" value="ECO:0007669"/>
    <property type="project" value="UniProtKB-EC"/>
</dbReference>